<protein>
    <submittedName>
        <fullName evidence="4">Putative YigZ family protein</fullName>
    </submittedName>
</protein>
<dbReference type="InterPro" id="IPR036956">
    <property type="entry name" value="Impact_N_sf"/>
</dbReference>
<dbReference type="InterPro" id="IPR015269">
    <property type="entry name" value="UPF0029_Impact_C"/>
</dbReference>
<dbReference type="Pfam" id="PF09186">
    <property type="entry name" value="DUF1949"/>
    <property type="match status" value="1"/>
</dbReference>
<dbReference type="GO" id="GO:0006446">
    <property type="term" value="P:regulation of translational initiation"/>
    <property type="evidence" value="ECO:0007669"/>
    <property type="project" value="TreeGrafter"/>
</dbReference>
<evidence type="ECO:0000313" key="4">
    <source>
        <dbReference type="EMBL" id="TCT14307.1"/>
    </source>
</evidence>
<dbReference type="Pfam" id="PF01205">
    <property type="entry name" value="Impact_N"/>
    <property type="match status" value="1"/>
</dbReference>
<dbReference type="RefSeq" id="WP_132252586.1">
    <property type="nucleotide sequence ID" value="NZ_SMAL01000006.1"/>
</dbReference>
<evidence type="ECO:0000313" key="5">
    <source>
        <dbReference type="Proteomes" id="UP000294902"/>
    </source>
</evidence>
<dbReference type="PANTHER" id="PTHR16301:SF20">
    <property type="entry name" value="IMPACT FAMILY MEMBER YIGZ"/>
    <property type="match status" value="1"/>
</dbReference>
<comment type="similarity">
    <text evidence="1">Belongs to the IMPACT family.</text>
</comment>
<dbReference type="NCBIfam" id="TIGR00257">
    <property type="entry name" value="IMPACT_YIGZ"/>
    <property type="match status" value="1"/>
</dbReference>
<organism evidence="4 5">
    <name type="scientific">Natranaerovirga pectinivora</name>
    <dbReference type="NCBI Taxonomy" id="682400"/>
    <lineage>
        <taxon>Bacteria</taxon>
        <taxon>Bacillati</taxon>
        <taxon>Bacillota</taxon>
        <taxon>Clostridia</taxon>
        <taxon>Lachnospirales</taxon>
        <taxon>Natranaerovirgaceae</taxon>
        <taxon>Natranaerovirga</taxon>
    </lineage>
</organism>
<dbReference type="InterPro" id="IPR023582">
    <property type="entry name" value="Impact"/>
</dbReference>
<dbReference type="Proteomes" id="UP000294902">
    <property type="component" value="Unassembled WGS sequence"/>
</dbReference>
<dbReference type="SUPFAM" id="SSF54980">
    <property type="entry name" value="EF-G C-terminal domain-like"/>
    <property type="match status" value="1"/>
</dbReference>
<dbReference type="InterPro" id="IPR015796">
    <property type="entry name" value="Impact_YigZ-like"/>
</dbReference>
<proteinExistence type="inferred from homology"/>
<dbReference type="InterPro" id="IPR001498">
    <property type="entry name" value="Impact_N"/>
</dbReference>
<evidence type="ECO:0000259" key="2">
    <source>
        <dbReference type="Pfam" id="PF01205"/>
    </source>
</evidence>
<dbReference type="InterPro" id="IPR020568">
    <property type="entry name" value="Ribosomal_Su5_D2-typ_SF"/>
</dbReference>
<dbReference type="OrthoDB" id="9813771at2"/>
<comment type="caution">
    <text evidence="4">The sequence shown here is derived from an EMBL/GenBank/DDBJ whole genome shotgun (WGS) entry which is preliminary data.</text>
</comment>
<dbReference type="Gene3D" id="3.30.230.30">
    <property type="entry name" value="Impact, N-terminal domain"/>
    <property type="match status" value="1"/>
</dbReference>
<feature type="domain" description="Impact N-terminal" evidence="2">
    <location>
        <begin position="20"/>
        <end position="124"/>
    </location>
</feature>
<dbReference type="Gene3D" id="3.30.70.240">
    <property type="match status" value="1"/>
</dbReference>
<evidence type="ECO:0000256" key="1">
    <source>
        <dbReference type="ARBA" id="ARBA00007665"/>
    </source>
</evidence>
<evidence type="ECO:0000259" key="3">
    <source>
        <dbReference type="Pfam" id="PF09186"/>
    </source>
</evidence>
<dbReference type="GO" id="GO:0005737">
    <property type="term" value="C:cytoplasm"/>
    <property type="evidence" value="ECO:0007669"/>
    <property type="project" value="TreeGrafter"/>
</dbReference>
<dbReference type="SUPFAM" id="SSF54211">
    <property type="entry name" value="Ribosomal protein S5 domain 2-like"/>
    <property type="match status" value="1"/>
</dbReference>
<dbReference type="InterPro" id="IPR035647">
    <property type="entry name" value="EFG_III/V"/>
</dbReference>
<dbReference type="InterPro" id="IPR020569">
    <property type="entry name" value="UPF0029_Impact_CS"/>
</dbReference>
<sequence>MKIKRYKTIIKQSAGELIEKKSRFIAHVFPIESEEQAVEYIEIIRKKHNNANHNVYAYVIGINNEIQRYSDDGEPSGTAGLPILDVLKGEEIKNTLIIVTRYFGGTLLGTGGLVRAYSHCAKEGLNQGEVVEKVLCQKAFIQVDYTLSGKLEYFINEQVGIHLVDTQYTNEVRYTLVVEDQFINILEKKIKEISSGKVGIDLDEICYFTINNGRVINM</sequence>
<dbReference type="PANTHER" id="PTHR16301">
    <property type="entry name" value="IMPACT-RELATED"/>
    <property type="match status" value="1"/>
</dbReference>
<accession>A0A4R3MMP4</accession>
<dbReference type="AlphaFoldDB" id="A0A4R3MMP4"/>
<keyword evidence="5" id="KW-1185">Reference proteome</keyword>
<gene>
    <name evidence="4" type="ORF">EDC18_106105</name>
</gene>
<dbReference type="PROSITE" id="PS00910">
    <property type="entry name" value="UPF0029"/>
    <property type="match status" value="1"/>
</dbReference>
<name>A0A4R3MMP4_9FIRM</name>
<feature type="domain" description="UPF0029" evidence="3">
    <location>
        <begin position="141"/>
        <end position="197"/>
    </location>
</feature>
<dbReference type="EMBL" id="SMAL01000006">
    <property type="protein sequence ID" value="TCT14307.1"/>
    <property type="molecule type" value="Genomic_DNA"/>
</dbReference>
<reference evidence="4 5" key="1">
    <citation type="submission" date="2019-03" db="EMBL/GenBank/DDBJ databases">
        <title>Genomic Encyclopedia of Type Strains, Phase IV (KMG-IV): sequencing the most valuable type-strain genomes for metagenomic binning, comparative biology and taxonomic classification.</title>
        <authorList>
            <person name="Goeker M."/>
        </authorList>
    </citation>
    <scope>NUCLEOTIDE SEQUENCE [LARGE SCALE GENOMIC DNA]</scope>
    <source>
        <strain evidence="4 5">DSM 24629</strain>
    </source>
</reference>